<dbReference type="InterPro" id="IPR050321">
    <property type="entry name" value="Glycosyltr_2/OpgH_subfam"/>
</dbReference>
<feature type="domain" description="Glycoamylase-like" evidence="7">
    <location>
        <begin position="534"/>
        <end position="742"/>
    </location>
</feature>
<protein>
    <submittedName>
        <fullName evidence="8">Glucoamylase family protein</fullName>
    </submittedName>
</protein>
<dbReference type="InterPro" id="IPR019282">
    <property type="entry name" value="Glycoamylase-like_cons_dom"/>
</dbReference>
<dbReference type="PANTHER" id="PTHR43867">
    <property type="entry name" value="CELLULOSE SYNTHASE CATALYTIC SUBUNIT A [UDP-FORMING]"/>
    <property type="match status" value="1"/>
</dbReference>
<dbReference type="InterPro" id="IPR037820">
    <property type="entry name" value="GH94N_NdvB"/>
</dbReference>
<evidence type="ECO:0000256" key="2">
    <source>
        <dbReference type="ARBA" id="ARBA00022676"/>
    </source>
</evidence>
<organism evidence="8">
    <name type="scientific">Acerihabitans sp. KWT182</name>
    <dbReference type="NCBI Taxonomy" id="3157919"/>
    <lineage>
        <taxon>Bacteria</taxon>
        <taxon>Pseudomonadati</taxon>
        <taxon>Pseudomonadota</taxon>
        <taxon>Gammaproteobacteria</taxon>
        <taxon>Enterobacterales</taxon>
        <taxon>Pectobacteriaceae</taxon>
        <taxon>Acerihabitans</taxon>
    </lineage>
</organism>
<evidence type="ECO:0000256" key="3">
    <source>
        <dbReference type="ARBA" id="ARBA00022679"/>
    </source>
</evidence>
<reference evidence="8" key="1">
    <citation type="submission" date="2024-06" db="EMBL/GenBank/DDBJ databases">
        <authorList>
            <person name="Coelho C."/>
            <person name="Bento M."/>
            <person name="Garcia E."/>
            <person name="Camelo A."/>
            <person name="Brandao I."/>
            <person name="Espirito Santo C."/>
            <person name="Trovao J."/>
            <person name="Verissimo A."/>
            <person name="Costa J."/>
            <person name="Tiago I."/>
        </authorList>
    </citation>
    <scope>NUCLEOTIDE SEQUENCE</scope>
    <source>
        <strain evidence="8">KWT182</strain>
    </source>
</reference>
<dbReference type="SUPFAM" id="SSF74650">
    <property type="entry name" value="Galactose mutarotase-like"/>
    <property type="match status" value="1"/>
</dbReference>
<comment type="subcellular location">
    <subcellularLocation>
        <location evidence="1">Membrane</location>
        <topology evidence="1">Multi-pass membrane protein</topology>
    </subcellularLocation>
</comment>
<keyword evidence="2" id="KW-0328">Glycosyltransferase</keyword>
<evidence type="ECO:0000256" key="5">
    <source>
        <dbReference type="SAM" id="Phobius"/>
    </source>
</evidence>
<dbReference type="AlphaFoldDB" id="A0AAU7Q5M2"/>
<dbReference type="InterPro" id="IPR011013">
    <property type="entry name" value="Gal_mutarotase_sf_dom"/>
</dbReference>
<dbReference type="GO" id="GO:0005886">
    <property type="term" value="C:plasma membrane"/>
    <property type="evidence" value="ECO:0007669"/>
    <property type="project" value="TreeGrafter"/>
</dbReference>
<sequence length="1030" mass="114679">MELVEDSPARYDVVLKRQHRWTRGDWQLLPWLLNGQGGLSPVPAVGRWKMIDNLRRSLVAPCCLLALGLSWLLPASLALAAAGLILAAIAIPSLVPILCDLLPRRRRIPLTKHWANVESDLRYALLRIFMQVAFMADHAWQMIDAIVRTVFRICFSHRRLLGWTTSAQTSGSPRPTLSNYCRHMSAGFLLALAIAAAALAFAPWNWPIAGVFVLLWLSAPAVALWASRAPVIKPKANLDAVQTRNMRLVARRTWRYFETFVTPTDNMLPPDNFQEDPRPVIAHRTSPTNIGLYLLSSVTARDFGWTGTGATVERLEQTFASLLKLQRYRGHFFNWYETRTLEALTPAYVSSVDSGNLAGHLIALANACEEWLDCALAPAWRAGTRDHLLLIRQALKSTPELDNLPLTVALDEIHRELALPLAQETQLPQLLTLAEEAHGLVSDMLALMEESPDPTPLFWLEVLKNSLAAHNNDMQSGLKDPGALNERLRALANAARTLALEMDFRFLVDDERKLLSIGYSFTDNQLDGSCYDLLASEARLASLFAIAKGDIPAKHWFRLSRAAIQSGKGAALISWSGSMFEYLMPSLVMRAAAGTLLEQTNRVAVAHQQAYGRSLGIPWGISEAAYNARDMDFTYQYSNFGVPGLGLQRGLAQNRVIAPYATGLASMVDSRGAADNYRRLAQMGAKGTYGFYESLDFTASRLPENQHVAVVRSYMAHHQGMTLVALNNTLQRGIMRERFHREPMIQASELLLQERMPREVALAKPHAEEVKRAVDKSGLNLLSQRRFSAIPAGAPVVHMVSNGRYAVMLTVAGGGYSRWGDIAITRWREDATRDDARTFIRFRDLRSGKLWAAGLQTLGMTAMSERRVRALKGKSYNQVIFSEDDATFIHHDRTLTTTLNVLVSGEDDGEVRRVMLTNSGRRVREVELTSYAELALAPLSADTAHPAFSKMFVQTRYMPEFTALIATRRPRTPHEPSVWVAHLAIVEGHSIAEPQYETCRGRFIGTGISPLQSEAIQGRGALVQYRRHGA</sequence>
<dbReference type="Pfam" id="PF10091">
    <property type="entry name" value="Glycoamylase"/>
    <property type="match status" value="1"/>
</dbReference>
<keyword evidence="5" id="KW-0812">Transmembrane</keyword>
<feature type="transmembrane region" description="Helical" evidence="5">
    <location>
        <begin position="184"/>
        <end position="202"/>
    </location>
</feature>
<dbReference type="GO" id="GO:0030246">
    <property type="term" value="F:carbohydrate binding"/>
    <property type="evidence" value="ECO:0007669"/>
    <property type="project" value="InterPro"/>
</dbReference>
<dbReference type="Gene3D" id="2.70.98.40">
    <property type="entry name" value="Glycoside hydrolase, family 65, N-terminal domain"/>
    <property type="match status" value="1"/>
</dbReference>
<evidence type="ECO:0000313" key="8">
    <source>
        <dbReference type="EMBL" id="XBS68344.1"/>
    </source>
</evidence>
<dbReference type="PANTHER" id="PTHR43867:SF2">
    <property type="entry name" value="CELLULOSE SYNTHASE CATALYTIC SUBUNIT A [UDP-FORMING]"/>
    <property type="match status" value="1"/>
</dbReference>
<keyword evidence="4 5" id="KW-1133">Transmembrane helix</keyword>
<dbReference type="Pfam" id="PF06165">
    <property type="entry name" value="GH94_b-supersand"/>
    <property type="match status" value="1"/>
</dbReference>
<evidence type="ECO:0000259" key="7">
    <source>
        <dbReference type="Pfam" id="PF10091"/>
    </source>
</evidence>
<name>A0AAU7Q5M2_9GAMM</name>
<dbReference type="CDD" id="cd11753">
    <property type="entry name" value="GH94N_ChvB_NdvB_2_like"/>
    <property type="match status" value="1"/>
</dbReference>
<dbReference type="GO" id="GO:0005975">
    <property type="term" value="P:carbohydrate metabolic process"/>
    <property type="evidence" value="ECO:0007669"/>
    <property type="project" value="InterPro"/>
</dbReference>
<proteinExistence type="predicted"/>
<accession>A0AAU7Q5M2</accession>
<evidence type="ECO:0000256" key="4">
    <source>
        <dbReference type="ARBA" id="ARBA00022989"/>
    </source>
</evidence>
<feature type="transmembrane region" description="Helical" evidence="5">
    <location>
        <begin position="57"/>
        <end position="73"/>
    </location>
</feature>
<feature type="transmembrane region" description="Helical" evidence="5">
    <location>
        <begin position="79"/>
        <end position="102"/>
    </location>
</feature>
<feature type="domain" description="Glycosyl hydrolase 94 supersandwich" evidence="6">
    <location>
        <begin position="794"/>
        <end position="1018"/>
    </location>
</feature>
<gene>
    <name evidence="8" type="ORF">ABK905_16530</name>
</gene>
<keyword evidence="3" id="KW-0808">Transferase</keyword>
<evidence type="ECO:0000259" key="6">
    <source>
        <dbReference type="Pfam" id="PF06165"/>
    </source>
</evidence>
<dbReference type="InterPro" id="IPR037018">
    <property type="entry name" value="GH65_N"/>
</dbReference>
<dbReference type="InterPro" id="IPR010383">
    <property type="entry name" value="Glyco_hydrolase_94_b-supersand"/>
</dbReference>
<evidence type="ECO:0000256" key="1">
    <source>
        <dbReference type="ARBA" id="ARBA00004141"/>
    </source>
</evidence>
<keyword evidence="5" id="KW-0472">Membrane</keyword>
<dbReference type="GO" id="GO:0016758">
    <property type="term" value="F:hexosyltransferase activity"/>
    <property type="evidence" value="ECO:0007669"/>
    <property type="project" value="TreeGrafter"/>
</dbReference>
<dbReference type="SMART" id="SM01068">
    <property type="entry name" value="CBM_X"/>
    <property type="match status" value="1"/>
</dbReference>
<dbReference type="EMBL" id="CP157947">
    <property type="protein sequence ID" value="XBS68344.1"/>
    <property type="molecule type" value="Genomic_DNA"/>
</dbReference>
<dbReference type="Gene3D" id="1.50.10.140">
    <property type="match status" value="2"/>
</dbReference>